<evidence type="ECO:0000259" key="5">
    <source>
        <dbReference type="SMART" id="SM00903"/>
    </source>
</evidence>
<dbReference type="InterPro" id="IPR012349">
    <property type="entry name" value="Split_barrel_FMN-bd"/>
</dbReference>
<keyword evidence="7" id="KW-1185">Reference proteome</keyword>
<keyword evidence="2" id="KW-0285">Flavoprotein</keyword>
<evidence type="ECO:0000256" key="2">
    <source>
        <dbReference type="ARBA" id="ARBA00022630"/>
    </source>
</evidence>
<reference evidence="7" key="1">
    <citation type="submission" date="2019-02" db="EMBL/GenBank/DDBJ databases">
        <title>Draft genome sequence of Muricauda sp. 176CP4-71.</title>
        <authorList>
            <person name="Park J.-S."/>
        </authorList>
    </citation>
    <scope>NUCLEOTIDE SEQUENCE [LARGE SCALE GENOMIC DNA]</scope>
    <source>
        <strain evidence="7">176GS2-150</strain>
    </source>
</reference>
<comment type="caution">
    <text evidence="6">The sequence shown here is derived from an EMBL/GenBank/DDBJ whole genome shotgun (WGS) entry which is preliminary data.</text>
</comment>
<feature type="domain" description="Flavin reductase like" evidence="5">
    <location>
        <begin position="19"/>
        <end position="174"/>
    </location>
</feature>
<dbReference type="Proteomes" id="UP000292544">
    <property type="component" value="Unassembled WGS sequence"/>
</dbReference>
<keyword evidence="3" id="KW-0288">FMN</keyword>
<dbReference type="Pfam" id="PF01613">
    <property type="entry name" value="Flavin_Reduct"/>
    <property type="match status" value="1"/>
</dbReference>
<comment type="similarity">
    <text evidence="4">Belongs to the flavoredoxin family.</text>
</comment>
<protein>
    <submittedName>
        <fullName evidence="6">Flavin reductase family protein</fullName>
    </submittedName>
</protein>
<gene>
    <name evidence="6" type="ORF">EXY25_18090</name>
</gene>
<comment type="cofactor">
    <cofactor evidence="1">
        <name>FMN</name>
        <dbReference type="ChEBI" id="CHEBI:58210"/>
    </cofactor>
</comment>
<evidence type="ECO:0000313" key="7">
    <source>
        <dbReference type="Proteomes" id="UP000292544"/>
    </source>
</evidence>
<dbReference type="PANTHER" id="PTHR33798:SF5">
    <property type="entry name" value="FLAVIN REDUCTASE LIKE DOMAIN-CONTAINING PROTEIN"/>
    <property type="match status" value="1"/>
</dbReference>
<sequence>MNIDFSQLSGSETYHIMTQTIVPRPIAWVLTDSGEQNYNLAPFSYFNAICSTPPLIMFSVGKKPDGSDKDTLHNIQRNKQFVVHIPGAEMAATVTETAKSLPHGESELNLSQLATEPFTDFPLPRISQCKLAMACSLFQIQAIGDVPQQLVFGKVEQLYINDAVAKEDNKGRLKVDAMELDPLARLGANEYASLGDSYSHTRPK</sequence>
<dbReference type="InterPro" id="IPR002563">
    <property type="entry name" value="Flavin_Rdtase-like_dom"/>
</dbReference>
<evidence type="ECO:0000256" key="4">
    <source>
        <dbReference type="ARBA" id="ARBA00038054"/>
    </source>
</evidence>
<evidence type="ECO:0000256" key="1">
    <source>
        <dbReference type="ARBA" id="ARBA00001917"/>
    </source>
</evidence>
<dbReference type="EMBL" id="SHLY01000009">
    <property type="protein sequence ID" value="TAA40364.1"/>
    <property type="molecule type" value="Genomic_DNA"/>
</dbReference>
<dbReference type="SUPFAM" id="SSF50475">
    <property type="entry name" value="FMN-binding split barrel"/>
    <property type="match status" value="1"/>
</dbReference>
<dbReference type="RefSeq" id="WP_130567912.1">
    <property type="nucleotide sequence ID" value="NZ_SHLY01000009.1"/>
</dbReference>
<dbReference type="Gene3D" id="2.30.110.10">
    <property type="entry name" value="Electron Transport, Fmn-binding Protein, Chain A"/>
    <property type="match status" value="1"/>
</dbReference>
<proteinExistence type="inferred from homology"/>
<name>A0ABY1WKP6_9GAMM</name>
<dbReference type="PANTHER" id="PTHR33798">
    <property type="entry name" value="FLAVOPROTEIN OXYGENASE"/>
    <property type="match status" value="1"/>
</dbReference>
<evidence type="ECO:0000256" key="3">
    <source>
        <dbReference type="ARBA" id="ARBA00022643"/>
    </source>
</evidence>
<organism evidence="6 7">
    <name type="scientific">Corallincola spongiicola</name>
    <dbReference type="NCBI Taxonomy" id="2520508"/>
    <lineage>
        <taxon>Bacteria</taxon>
        <taxon>Pseudomonadati</taxon>
        <taxon>Pseudomonadota</taxon>
        <taxon>Gammaproteobacteria</taxon>
        <taxon>Alteromonadales</taxon>
        <taxon>Psychromonadaceae</taxon>
        <taxon>Corallincola</taxon>
    </lineage>
</organism>
<accession>A0ABY1WKP6</accession>
<dbReference type="SMART" id="SM00903">
    <property type="entry name" value="Flavin_Reduct"/>
    <property type="match status" value="1"/>
</dbReference>
<evidence type="ECO:0000313" key="6">
    <source>
        <dbReference type="EMBL" id="TAA40364.1"/>
    </source>
</evidence>